<dbReference type="RefSeq" id="WP_066101551.1">
    <property type="nucleotide sequence ID" value="NZ_CP016027.1"/>
</dbReference>
<accession>A0A191ZJ34</accession>
<dbReference type="KEGG" id="haz:A9404_11095"/>
<dbReference type="AlphaFoldDB" id="A0A191ZJ34"/>
<evidence type="ECO:0000313" key="1">
    <source>
        <dbReference type="EMBL" id="ANJ67852.1"/>
    </source>
</evidence>
<reference evidence="1 2" key="1">
    <citation type="submission" date="2016-06" db="EMBL/GenBank/DDBJ databases">
        <title>Insight into the functional genes involving in sulfur oxidation in Pearl River water.</title>
        <authorList>
            <person name="Luo J."/>
            <person name="Tan X."/>
            <person name="Lin W."/>
        </authorList>
    </citation>
    <scope>NUCLEOTIDE SEQUENCE [LARGE SCALE GENOMIC DNA]</scope>
    <source>
        <strain evidence="1 2">LS2</strain>
    </source>
</reference>
<dbReference type="OrthoDB" id="5917490at2"/>
<organism evidence="1 2">
    <name type="scientific">Halothiobacillus diazotrophicus</name>
    <dbReference type="NCBI Taxonomy" id="1860122"/>
    <lineage>
        <taxon>Bacteria</taxon>
        <taxon>Pseudomonadati</taxon>
        <taxon>Pseudomonadota</taxon>
        <taxon>Gammaproteobacteria</taxon>
        <taxon>Chromatiales</taxon>
        <taxon>Halothiobacillaceae</taxon>
        <taxon>Halothiobacillus</taxon>
    </lineage>
</organism>
<keyword evidence="2" id="KW-1185">Reference proteome</keyword>
<name>A0A191ZJ34_9GAMM</name>
<dbReference type="Proteomes" id="UP000078596">
    <property type="component" value="Chromosome"/>
</dbReference>
<sequence>MSMNQARWLVGTFVVLAVLSFIWGHNPAHLGKPQAVSGAVQSIPVPKDCALKGEGCTLSLPEVGRITVQAPAVIKPLQKFTLSVSPLGETAKSLGAVSVDFQMVGMDMGINQYPLERQADGQYRQAIILPVCTSTRTDWVAILSLNSTRGDFVAKIPFVVDRR</sequence>
<gene>
    <name evidence="1" type="ORF">A9404_11095</name>
</gene>
<protein>
    <recommendedName>
        <fullName evidence="3">YtkA-like domain-containing protein</fullName>
    </recommendedName>
</protein>
<evidence type="ECO:0008006" key="3">
    <source>
        <dbReference type="Google" id="ProtNLM"/>
    </source>
</evidence>
<dbReference type="EMBL" id="CP016027">
    <property type="protein sequence ID" value="ANJ67852.1"/>
    <property type="molecule type" value="Genomic_DNA"/>
</dbReference>
<proteinExistence type="predicted"/>
<dbReference type="STRING" id="1860122.A9404_11095"/>
<evidence type="ECO:0000313" key="2">
    <source>
        <dbReference type="Proteomes" id="UP000078596"/>
    </source>
</evidence>